<sequence>MKYVIFDLDDTLLDFQAAEQASLTTILTRYHVPDLAVAKRIYLAHNQQVWQQIEHGANRDQLLDQRFKIVFAKLGITVDGPKVQHQYNDLLGQGFQVLPGVAPMLTKLRAAGLVLLIGTNGVQDTQIKRLVGSGLANQFDHVFISETVGFAKPDRRFFDAIFAMYPDLSPKNTVMVGDSLASDIAGAANVGLPSIWFNPHHLANLSDVHPTATVTNFDQLQQLLLSK</sequence>
<dbReference type="PANTHER" id="PTHR47478">
    <property type="match status" value="1"/>
</dbReference>
<dbReference type="InterPro" id="IPR006439">
    <property type="entry name" value="HAD-SF_hydro_IA"/>
</dbReference>
<protein>
    <submittedName>
        <fullName evidence="1">Hydrolase, had superfamily</fullName>
    </submittedName>
</protein>
<reference evidence="1 2" key="1">
    <citation type="journal article" date="2015" name="Genome Announc.">
        <title>Expanding the biotechnology potential of lactobacilli through comparative genomics of 213 strains and associated genera.</title>
        <authorList>
            <person name="Sun Z."/>
            <person name="Harris H.M."/>
            <person name="McCann A."/>
            <person name="Guo C."/>
            <person name="Argimon S."/>
            <person name="Zhang W."/>
            <person name="Yang X."/>
            <person name="Jeffery I.B."/>
            <person name="Cooney J.C."/>
            <person name="Kagawa T.F."/>
            <person name="Liu W."/>
            <person name="Song Y."/>
            <person name="Salvetti E."/>
            <person name="Wrobel A."/>
            <person name="Rasinkangas P."/>
            <person name="Parkhill J."/>
            <person name="Rea M.C."/>
            <person name="O'Sullivan O."/>
            <person name="Ritari J."/>
            <person name="Douillard F.P."/>
            <person name="Paul Ross R."/>
            <person name="Yang R."/>
            <person name="Briner A.E."/>
            <person name="Felis G.E."/>
            <person name="de Vos W.M."/>
            <person name="Barrangou R."/>
            <person name="Klaenhammer T.R."/>
            <person name="Caufield P.W."/>
            <person name="Cui Y."/>
            <person name="Zhang H."/>
            <person name="O'Toole P.W."/>
        </authorList>
    </citation>
    <scope>NUCLEOTIDE SEQUENCE [LARGE SCALE GENOMIC DNA]</scope>
    <source>
        <strain evidence="1 2">LMG 26013</strain>
    </source>
</reference>
<dbReference type="InterPro" id="IPR011951">
    <property type="entry name" value="HAD-SF_hydro_IA_YjjG/PynA"/>
</dbReference>
<dbReference type="PRINTS" id="PR00413">
    <property type="entry name" value="HADHALOGNASE"/>
</dbReference>
<keyword evidence="1" id="KW-0378">Hydrolase</keyword>
<dbReference type="NCBIfam" id="TIGR01509">
    <property type="entry name" value="HAD-SF-IA-v3"/>
    <property type="match status" value="1"/>
</dbReference>
<keyword evidence="2" id="KW-1185">Reference proteome</keyword>
<dbReference type="SFLD" id="SFLDG01129">
    <property type="entry name" value="C1.5:_HAD__Beta-PGM__Phosphata"/>
    <property type="match status" value="1"/>
</dbReference>
<dbReference type="InterPro" id="IPR023198">
    <property type="entry name" value="PGP-like_dom2"/>
</dbReference>
<dbReference type="NCBIfam" id="TIGR02254">
    <property type="entry name" value="YjjG_YfnB"/>
    <property type="match status" value="1"/>
</dbReference>
<dbReference type="OrthoDB" id="9802350at2"/>
<dbReference type="Gene3D" id="1.10.150.240">
    <property type="entry name" value="Putative phosphatase, domain 2"/>
    <property type="match status" value="1"/>
</dbReference>
<dbReference type="GO" id="GO:0008253">
    <property type="term" value="F:5'-nucleotidase activity"/>
    <property type="evidence" value="ECO:0007669"/>
    <property type="project" value="InterPro"/>
</dbReference>
<dbReference type="InterPro" id="IPR052550">
    <property type="entry name" value="Pyrimidine_5'-ntase_YjjG"/>
</dbReference>
<evidence type="ECO:0000313" key="2">
    <source>
        <dbReference type="Proteomes" id="UP000051783"/>
    </source>
</evidence>
<dbReference type="SUPFAM" id="SSF56784">
    <property type="entry name" value="HAD-like"/>
    <property type="match status" value="1"/>
</dbReference>
<gene>
    <name evidence="1" type="ORF">IV64_GL002787</name>
</gene>
<name>A0A0R2M9E2_9LACO</name>
<accession>A0A0R2M9E2</accession>
<dbReference type="SFLD" id="SFLDS00003">
    <property type="entry name" value="Haloacid_Dehalogenase"/>
    <property type="match status" value="1"/>
</dbReference>
<dbReference type="Gene3D" id="3.40.50.1000">
    <property type="entry name" value="HAD superfamily/HAD-like"/>
    <property type="match status" value="1"/>
</dbReference>
<dbReference type="PATRIC" id="fig|942150.3.peg.2900"/>
<dbReference type="Proteomes" id="UP000051783">
    <property type="component" value="Unassembled WGS sequence"/>
</dbReference>
<dbReference type="STRING" id="942150.IV64_GL002787"/>
<dbReference type="PANTHER" id="PTHR47478:SF1">
    <property type="entry name" value="PYRIMIDINE 5'-NUCLEOTIDASE YJJG"/>
    <property type="match status" value="1"/>
</dbReference>
<dbReference type="NCBIfam" id="TIGR01549">
    <property type="entry name" value="HAD-SF-IA-v1"/>
    <property type="match status" value="1"/>
</dbReference>
<dbReference type="AlphaFoldDB" id="A0A0R2M9E2"/>
<dbReference type="InterPro" id="IPR036412">
    <property type="entry name" value="HAD-like_sf"/>
</dbReference>
<dbReference type="Pfam" id="PF00702">
    <property type="entry name" value="Hydrolase"/>
    <property type="match status" value="1"/>
</dbReference>
<dbReference type="InterPro" id="IPR023214">
    <property type="entry name" value="HAD_sf"/>
</dbReference>
<evidence type="ECO:0000313" key="1">
    <source>
        <dbReference type="EMBL" id="KRO10478.1"/>
    </source>
</evidence>
<organism evidence="1 2">
    <name type="scientific">Lactiplantibacillus xiangfangensis</name>
    <dbReference type="NCBI Taxonomy" id="942150"/>
    <lineage>
        <taxon>Bacteria</taxon>
        <taxon>Bacillati</taxon>
        <taxon>Bacillota</taxon>
        <taxon>Bacilli</taxon>
        <taxon>Lactobacillales</taxon>
        <taxon>Lactobacillaceae</taxon>
        <taxon>Lactiplantibacillus</taxon>
    </lineage>
</organism>
<proteinExistence type="predicted"/>
<dbReference type="EMBL" id="JQCL01000059">
    <property type="protein sequence ID" value="KRO10478.1"/>
    <property type="molecule type" value="Genomic_DNA"/>
</dbReference>
<dbReference type="RefSeq" id="WP_057706614.1">
    <property type="nucleotide sequence ID" value="NZ_JQCL01000059.1"/>
</dbReference>
<comment type="caution">
    <text evidence="1">The sequence shown here is derived from an EMBL/GenBank/DDBJ whole genome shotgun (WGS) entry which is preliminary data.</text>
</comment>